<accession>A0A7Y9PIR8</accession>
<protein>
    <submittedName>
        <fullName evidence="1">Uncharacterized protein</fullName>
    </submittedName>
</protein>
<comment type="caution">
    <text evidence="1">The sequence shown here is derived from an EMBL/GenBank/DDBJ whole genome shotgun (WGS) entry which is preliminary data.</text>
</comment>
<keyword evidence="2" id="KW-1185">Reference proteome</keyword>
<reference evidence="1 2" key="1">
    <citation type="submission" date="2020-07" db="EMBL/GenBank/DDBJ databases">
        <title>Genomic Encyclopedia of Type Strains, Phase IV (KMG-V): Genome sequencing to study the core and pangenomes of soil and plant-associated prokaryotes.</title>
        <authorList>
            <person name="Whitman W."/>
        </authorList>
    </citation>
    <scope>NUCLEOTIDE SEQUENCE [LARGE SCALE GENOMIC DNA]</scope>
    <source>
        <strain evidence="1 2">X4EP2</strain>
    </source>
</reference>
<sequence>MPENDNIAATLRIQIQFCQKYLANHTDPSDPRNTQEIRDYLEAQLELAKKLLAAEETN</sequence>
<dbReference type="AlphaFoldDB" id="A0A7Y9PIR8"/>
<evidence type="ECO:0000313" key="1">
    <source>
        <dbReference type="EMBL" id="NYF80520.1"/>
    </source>
</evidence>
<gene>
    <name evidence="1" type="ORF">HDF17_002840</name>
</gene>
<organism evidence="1 2">
    <name type="scientific">Granulicella arctica</name>
    <dbReference type="NCBI Taxonomy" id="940613"/>
    <lineage>
        <taxon>Bacteria</taxon>
        <taxon>Pseudomonadati</taxon>
        <taxon>Acidobacteriota</taxon>
        <taxon>Terriglobia</taxon>
        <taxon>Terriglobales</taxon>
        <taxon>Acidobacteriaceae</taxon>
        <taxon>Granulicella</taxon>
    </lineage>
</organism>
<name>A0A7Y9PIR8_9BACT</name>
<proteinExistence type="predicted"/>
<dbReference type="EMBL" id="JACCCW010000002">
    <property type="protein sequence ID" value="NYF80520.1"/>
    <property type="molecule type" value="Genomic_DNA"/>
</dbReference>
<dbReference type="Proteomes" id="UP000589520">
    <property type="component" value="Unassembled WGS sequence"/>
</dbReference>
<evidence type="ECO:0000313" key="2">
    <source>
        <dbReference type="Proteomes" id="UP000589520"/>
    </source>
</evidence>